<evidence type="ECO:0000313" key="3">
    <source>
        <dbReference type="EMBL" id="KAJ2846603.1"/>
    </source>
</evidence>
<reference evidence="3" key="1">
    <citation type="submission" date="2022-07" db="EMBL/GenBank/DDBJ databases">
        <title>Phylogenomic reconstructions and comparative analyses of Kickxellomycotina fungi.</title>
        <authorList>
            <person name="Reynolds N.K."/>
            <person name="Stajich J.E."/>
            <person name="Barry K."/>
            <person name="Grigoriev I.V."/>
            <person name="Crous P."/>
            <person name="Smith M.E."/>
        </authorList>
    </citation>
    <scope>NUCLEOTIDE SEQUENCE</scope>
    <source>
        <strain evidence="3">NRRL 1566</strain>
    </source>
</reference>
<dbReference type="InterPro" id="IPR002654">
    <property type="entry name" value="Glyco_trans_25"/>
</dbReference>
<dbReference type="Proteomes" id="UP001139887">
    <property type="component" value="Unassembled WGS sequence"/>
</dbReference>
<protein>
    <recommendedName>
        <fullName evidence="2">Glycosyl transferase family 25 domain-containing protein</fullName>
    </recommendedName>
</protein>
<gene>
    <name evidence="3" type="ORF">IWW36_004272</name>
</gene>
<accession>A0A9W8I689</accession>
<name>A0A9W8I689_9FUNG</name>
<evidence type="ECO:0000259" key="2">
    <source>
        <dbReference type="Pfam" id="PF01755"/>
    </source>
</evidence>
<keyword evidence="1" id="KW-0812">Transmembrane</keyword>
<dbReference type="CDD" id="cd06532">
    <property type="entry name" value="Glyco_transf_25"/>
    <property type="match status" value="1"/>
</dbReference>
<keyword evidence="1" id="KW-1133">Transmembrane helix</keyword>
<feature type="transmembrane region" description="Helical" evidence="1">
    <location>
        <begin position="21"/>
        <end position="41"/>
    </location>
</feature>
<feature type="domain" description="Glycosyl transferase family 25" evidence="2">
    <location>
        <begin position="63"/>
        <end position="176"/>
    </location>
</feature>
<dbReference type="OrthoDB" id="47375at2759"/>
<dbReference type="EMBL" id="JANBUW010000497">
    <property type="protein sequence ID" value="KAJ2846603.1"/>
    <property type="molecule type" value="Genomic_DNA"/>
</dbReference>
<sequence length="304" mass="35211">MKLDTKDHIPRQFSIPRIRTKILLIVLVALALLYFGPGHIFNQQLYSSSKQIYHATNSTLGFQKIFVLNMPHRHERRRNMNALARVHNLELTYAKTVNRDEANKQAIDNGYLINGTHLACYLSHLSLYRRIIAENIQTALIFEDDVDMEWDLKKRHKQIMDEVQLEYQDDWDILYLGHCTSDINEPQEPGMTVELYEAEYPMCLHAYAVTLECAWRLLMLLEERLKTVGKDIDLILAVGTQFGAITVLGASPPYVVQVGRQELTSDISLLSEGDTAQRLFHSTLFHLRYRNTDPRTLPRYIQVP</sequence>
<comment type="caution">
    <text evidence="3">The sequence shown here is derived from an EMBL/GenBank/DDBJ whole genome shotgun (WGS) entry which is preliminary data.</text>
</comment>
<keyword evidence="4" id="KW-1185">Reference proteome</keyword>
<dbReference type="AlphaFoldDB" id="A0A9W8I689"/>
<keyword evidence="1" id="KW-0472">Membrane</keyword>
<organism evidence="3 4">
    <name type="scientific">Coemansia brasiliensis</name>
    <dbReference type="NCBI Taxonomy" id="2650707"/>
    <lineage>
        <taxon>Eukaryota</taxon>
        <taxon>Fungi</taxon>
        <taxon>Fungi incertae sedis</taxon>
        <taxon>Zoopagomycota</taxon>
        <taxon>Kickxellomycotina</taxon>
        <taxon>Kickxellomycetes</taxon>
        <taxon>Kickxellales</taxon>
        <taxon>Kickxellaceae</taxon>
        <taxon>Coemansia</taxon>
    </lineage>
</organism>
<evidence type="ECO:0000256" key="1">
    <source>
        <dbReference type="SAM" id="Phobius"/>
    </source>
</evidence>
<evidence type="ECO:0000313" key="4">
    <source>
        <dbReference type="Proteomes" id="UP001139887"/>
    </source>
</evidence>
<proteinExistence type="predicted"/>
<dbReference type="Pfam" id="PF01755">
    <property type="entry name" value="Glyco_transf_25"/>
    <property type="match status" value="1"/>
</dbReference>